<feature type="transmembrane region" description="Helical" evidence="1">
    <location>
        <begin position="12"/>
        <end position="32"/>
    </location>
</feature>
<comment type="caution">
    <text evidence="2">The sequence shown here is derived from an EMBL/GenBank/DDBJ whole genome shotgun (WGS) entry which is preliminary data.</text>
</comment>
<dbReference type="Proteomes" id="UP001256673">
    <property type="component" value="Unassembled WGS sequence"/>
</dbReference>
<name>A0ABU3RZV7_9MICO</name>
<evidence type="ECO:0000313" key="3">
    <source>
        <dbReference type="Proteomes" id="UP001256673"/>
    </source>
</evidence>
<reference evidence="2 3" key="1">
    <citation type="submission" date="2023-09" db="EMBL/GenBank/DDBJ databases">
        <title>Microbacterium fusihabitans sp. nov., Microbacterium phycihabitans sp. nov., and Microbacterium cervinum sp. nov., isolated from dried seaweeds of beach.</title>
        <authorList>
            <person name="Lee S.D."/>
        </authorList>
    </citation>
    <scope>NUCLEOTIDE SEQUENCE [LARGE SCALE GENOMIC DNA]</scope>
    <source>
        <strain evidence="2 3">KSW2-21</strain>
    </source>
</reference>
<keyword evidence="1" id="KW-1133">Transmembrane helix</keyword>
<accession>A0ABU3RZV7</accession>
<keyword evidence="1" id="KW-0812">Transmembrane</keyword>
<evidence type="ECO:0000313" key="2">
    <source>
        <dbReference type="EMBL" id="MDU0328425.1"/>
    </source>
</evidence>
<proteinExistence type="predicted"/>
<dbReference type="RefSeq" id="WP_316002022.1">
    <property type="nucleotide sequence ID" value="NZ_JAWDIU010000008.1"/>
</dbReference>
<dbReference type="EMBL" id="JAWDIU010000008">
    <property type="protein sequence ID" value="MDU0328425.1"/>
    <property type="molecule type" value="Genomic_DNA"/>
</dbReference>
<keyword evidence="3" id="KW-1185">Reference proteome</keyword>
<sequence>MSTWSRRARVIGVAIVVAVVATCGLWFGRLLFDSQWTLTLHELLENTGVENPSVTEPRDITRAACGETVDCVEAYDTAEATYYRFGSRGAAERFEATVGDGFRSNYIVMDFAEKTDVSMTEQLWAMQYLAGTWQDYEGSFPNRLP</sequence>
<gene>
    <name evidence="2" type="ORF">RWH43_16825</name>
</gene>
<evidence type="ECO:0000256" key="1">
    <source>
        <dbReference type="SAM" id="Phobius"/>
    </source>
</evidence>
<protein>
    <submittedName>
        <fullName evidence="2">Uncharacterized protein</fullName>
    </submittedName>
</protein>
<keyword evidence="1" id="KW-0472">Membrane</keyword>
<organism evidence="2 3">
    <name type="scientific">Microbacterium algihabitans</name>
    <dbReference type="NCBI Taxonomy" id="3075992"/>
    <lineage>
        <taxon>Bacteria</taxon>
        <taxon>Bacillati</taxon>
        <taxon>Actinomycetota</taxon>
        <taxon>Actinomycetes</taxon>
        <taxon>Micrococcales</taxon>
        <taxon>Microbacteriaceae</taxon>
        <taxon>Microbacterium</taxon>
    </lineage>
</organism>